<protein>
    <submittedName>
        <fullName evidence="4">Terephthalate dihydrodiol dehydrogenase</fullName>
    </submittedName>
</protein>
<dbReference type="Pfam" id="PF04166">
    <property type="entry name" value="PdxA"/>
    <property type="match status" value="1"/>
</dbReference>
<dbReference type="AlphaFoldDB" id="A0A502F451"/>
<dbReference type="RefSeq" id="WP_140886764.1">
    <property type="nucleotide sequence ID" value="NZ_RCZP01000048.1"/>
</dbReference>
<gene>
    <name evidence="4" type="ORF">EAH89_26635</name>
</gene>
<name>A0A502F451_9PROT</name>
<dbReference type="Gene3D" id="3.40.718.10">
    <property type="entry name" value="Isopropylmalate Dehydrogenase"/>
    <property type="match status" value="1"/>
</dbReference>
<evidence type="ECO:0000313" key="4">
    <source>
        <dbReference type="EMBL" id="TPG44918.1"/>
    </source>
</evidence>
<sequence length="346" mass="36046">MNAVGRPPKLEGAPLPRIALALGDPAGIGPEIALKAALDPRVRAACRPLLVGDRRALDYHARACGIDVPVLTVRSACEVPEGEGVVLLDLDGFGEQPLAPGEVRAAHGRAAVEAAAVAVRAALEGAVEAVAACPQTEFAIKAAGIAFDGYPTFVARCTDTPEEDAFLMLCFDDKRIVHTTLHVGLRQAIDLITEERVLRVLEATRAVLVKLGVATPQIAVSGLNPHASEHGMFGNEEATIIEPAMERARARGILCEGPFGADTMFQKAGYDAFVVMVHDQGHLAAKLLATNRTAGMTIGTPVLFSSVAHGSALEIAGMNKASPEAVVEALLRLAGAATRARAEAAA</sequence>
<dbReference type="InterPro" id="IPR005255">
    <property type="entry name" value="PdxA_fam"/>
</dbReference>
<dbReference type="PANTHER" id="PTHR30004">
    <property type="entry name" value="4-HYDROXYTHREONINE-4-PHOSPHATE DEHYDROGENASE"/>
    <property type="match status" value="1"/>
</dbReference>
<organism evidence="4 5">
    <name type="scientific">Muricoccus nepalensis</name>
    <dbReference type="NCBI Taxonomy" id="1854500"/>
    <lineage>
        <taxon>Bacteria</taxon>
        <taxon>Pseudomonadati</taxon>
        <taxon>Pseudomonadota</taxon>
        <taxon>Alphaproteobacteria</taxon>
        <taxon>Acetobacterales</taxon>
        <taxon>Roseomonadaceae</taxon>
        <taxon>Muricoccus</taxon>
    </lineage>
</organism>
<keyword evidence="3" id="KW-0520">NAD</keyword>
<dbReference type="GO" id="GO:0051287">
    <property type="term" value="F:NAD binding"/>
    <property type="evidence" value="ECO:0007669"/>
    <property type="project" value="InterPro"/>
</dbReference>
<dbReference type="Proteomes" id="UP000317078">
    <property type="component" value="Unassembled WGS sequence"/>
</dbReference>
<dbReference type="SUPFAM" id="SSF53659">
    <property type="entry name" value="Isocitrate/Isopropylmalate dehydrogenase-like"/>
    <property type="match status" value="1"/>
</dbReference>
<keyword evidence="1" id="KW-0479">Metal-binding</keyword>
<dbReference type="OrthoDB" id="9801783at2"/>
<dbReference type="EMBL" id="RCZP01000048">
    <property type="protein sequence ID" value="TPG44918.1"/>
    <property type="molecule type" value="Genomic_DNA"/>
</dbReference>
<dbReference type="PANTHER" id="PTHR30004:SF6">
    <property type="entry name" value="D-THREONATE 4-PHOSPHATE DEHYDROGENASE"/>
    <property type="match status" value="1"/>
</dbReference>
<evidence type="ECO:0000256" key="1">
    <source>
        <dbReference type="ARBA" id="ARBA00022723"/>
    </source>
</evidence>
<evidence type="ECO:0000256" key="3">
    <source>
        <dbReference type="ARBA" id="ARBA00023027"/>
    </source>
</evidence>
<reference evidence="4 5" key="1">
    <citation type="journal article" date="2019" name="Environ. Microbiol.">
        <title>Species interactions and distinct microbial communities in high Arctic permafrost affected cryosols are associated with the CH4 and CO2 gas fluxes.</title>
        <authorList>
            <person name="Altshuler I."/>
            <person name="Hamel J."/>
            <person name="Turney S."/>
            <person name="Magnuson E."/>
            <person name="Levesque R."/>
            <person name="Greer C."/>
            <person name="Whyte L.G."/>
        </authorList>
    </citation>
    <scope>NUCLEOTIDE SEQUENCE [LARGE SCALE GENOMIC DNA]</scope>
    <source>
        <strain evidence="4 5">S9.3B</strain>
    </source>
</reference>
<dbReference type="GO" id="GO:0016491">
    <property type="term" value="F:oxidoreductase activity"/>
    <property type="evidence" value="ECO:0007669"/>
    <property type="project" value="UniProtKB-KW"/>
</dbReference>
<dbReference type="GO" id="GO:0046872">
    <property type="term" value="F:metal ion binding"/>
    <property type="evidence" value="ECO:0007669"/>
    <property type="project" value="UniProtKB-KW"/>
</dbReference>
<keyword evidence="2" id="KW-0560">Oxidoreductase</keyword>
<evidence type="ECO:0000256" key="2">
    <source>
        <dbReference type="ARBA" id="ARBA00023002"/>
    </source>
</evidence>
<comment type="caution">
    <text evidence="4">The sequence shown here is derived from an EMBL/GenBank/DDBJ whole genome shotgun (WGS) entry which is preliminary data.</text>
</comment>
<accession>A0A502F451</accession>
<keyword evidence="5" id="KW-1185">Reference proteome</keyword>
<proteinExistence type="predicted"/>
<evidence type="ECO:0000313" key="5">
    <source>
        <dbReference type="Proteomes" id="UP000317078"/>
    </source>
</evidence>